<dbReference type="InterPro" id="IPR036513">
    <property type="entry name" value="STAS_dom_sf"/>
</dbReference>
<dbReference type="InterPro" id="IPR003658">
    <property type="entry name" value="Anti-sigma_ant"/>
</dbReference>
<protein>
    <recommendedName>
        <fullName evidence="2">Anti-sigma factor antagonist</fullName>
    </recommendedName>
</protein>
<dbReference type="PROSITE" id="PS50801">
    <property type="entry name" value="STAS"/>
    <property type="match status" value="1"/>
</dbReference>
<dbReference type="RefSeq" id="WP_222199210.1">
    <property type="nucleotide sequence ID" value="NZ_JAIMFO010000005.1"/>
</dbReference>
<proteinExistence type="inferred from homology"/>
<dbReference type="InterPro" id="IPR002645">
    <property type="entry name" value="STAS_dom"/>
</dbReference>
<dbReference type="SUPFAM" id="SSF52091">
    <property type="entry name" value="SpoIIaa-like"/>
    <property type="match status" value="1"/>
</dbReference>
<evidence type="ECO:0000256" key="1">
    <source>
        <dbReference type="ARBA" id="ARBA00009013"/>
    </source>
</evidence>
<dbReference type="PANTHER" id="PTHR33495">
    <property type="entry name" value="ANTI-SIGMA FACTOR ANTAGONIST TM_1081-RELATED-RELATED"/>
    <property type="match status" value="1"/>
</dbReference>
<dbReference type="EMBL" id="JAIMFO010000005">
    <property type="protein sequence ID" value="MBY4797495.1"/>
    <property type="molecule type" value="Genomic_DNA"/>
</dbReference>
<evidence type="ECO:0000256" key="2">
    <source>
        <dbReference type="RuleBase" id="RU003749"/>
    </source>
</evidence>
<organism evidence="4 5">
    <name type="scientific">Collinsella ureilytica</name>
    <dbReference type="NCBI Taxonomy" id="2869515"/>
    <lineage>
        <taxon>Bacteria</taxon>
        <taxon>Bacillati</taxon>
        <taxon>Actinomycetota</taxon>
        <taxon>Coriobacteriia</taxon>
        <taxon>Coriobacteriales</taxon>
        <taxon>Coriobacteriaceae</taxon>
        <taxon>Collinsella</taxon>
    </lineage>
</organism>
<keyword evidence="5" id="KW-1185">Reference proteome</keyword>
<accession>A0ABS7MM43</accession>
<dbReference type="PANTHER" id="PTHR33495:SF2">
    <property type="entry name" value="ANTI-SIGMA FACTOR ANTAGONIST TM_1081-RELATED"/>
    <property type="match status" value="1"/>
</dbReference>
<dbReference type="Gene3D" id="3.30.750.24">
    <property type="entry name" value="STAS domain"/>
    <property type="match status" value="1"/>
</dbReference>
<dbReference type="CDD" id="cd07043">
    <property type="entry name" value="STAS_anti-anti-sigma_factors"/>
    <property type="match status" value="1"/>
</dbReference>
<comment type="similarity">
    <text evidence="1 2">Belongs to the anti-sigma-factor antagonist family.</text>
</comment>
<dbReference type="Proteomes" id="UP000700908">
    <property type="component" value="Unassembled WGS sequence"/>
</dbReference>
<feature type="domain" description="STAS" evidence="3">
    <location>
        <begin position="3"/>
        <end position="102"/>
    </location>
</feature>
<reference evidence="4 5" key="1">
    <citation type="submission" date="2021-08" db="EMBL/GenBank/DDBJ databases">
        <title>Collinsella faecalis sp. nov. isolated from swine faeces.</title>
        <authorList>
            <person name="Oh B.S."/>
            <person name="Lee J.H."/>
        </authorList>
    </citation>
    <scope>NUCLEOTIDE SEQUENCE [LARGE SCALE GENOMIC DNA]</scope>
    <source>
        <strain evidence="4 5">AGMB00827</strain>
    </source>
</reference>
<evidence type="ECO:0000313" key="5">
    <source>
        <dbReference type="Proteomes" id="UP000700908"/>
    </source>
</evidence>
<gene>
    <name evidence="4" type="ORF">K6V98_03875</name>
</gene>
<evidence type="ECO:0000313" key="4">
    <source>
        <dbReference type="EMBL" id="MBY4797495.1"/>
    </source>
</evidence>
<dbReference type="Pfam" id="PF13466">
    <property type="entry name" value="STAS_2"/>
    <property type="match status" value="1"/>
</dbReference>
<comment type="caution">
    <text evidence="4">The sequence shown here is derived from an EMBL/GenBank/DDBJ whole genome shotgun (WGS) entry which is preliminary data.</text>
</comment>
<dbReference type="NCBIfam" id="TIGR00377">
    <property type="entry name" value="ant_ant_sig"/>
    <property type="match status" value="1"/>
</dbReference>
<name>A0ABS7MM43_9ACTN</name>
<evidence type="ECO:0000259" key="3">
    <source>
        <dbReference type="PROSITE" id="PS50801"/>
    </source>
</evidence>
<dbReference type="InterPro" id="IPR058548">
    <property type="entry name" value="MlaB-like_STAS"/>
</dbReference>
<sequence length="102" mass="10867">MELHIKTNPSPETYGIVVSGEIDISNASKVRDAIDLALEQPTDRVELDFSQVGYIDSTGIGVLVGAAHHATERGRAFSVVNAQPNVARIAKLLGVDEEIGLV</sequence>